<keyword evidence="2" id="KW-1185">Reference proteome</keyword>
<accession>A0A835MWL2</accession>
<comment type="caution">
    <text evidence="1">The sequence shown here is derived from an EMBL/GenBank/DDBJ whole genome shotgun (WGS) entry which is preliminary data.</text>
</comment>
<evidence type="ECO:0000313" key="1">
    <source>
        <dbReference type="EMBL" id="KAF9672233.1"/>
    </source>
</evidence>
<proteinExistence type="predicted"/>
<organism evidence="1 2">
    <name type="scientific">Salix dunnii</name>
    <dbReference type="NCBI Taxonomy" id="1413687"/>
    <lineage>
        <taxon>Eukaryota</taxon>
        <taxon>Viridiplantae</taxon>
        <taxon>Streptophyta</taxon>
        <taxon>Embryophyta</taxon>
        <taxon>Tracheophyta</taxon>
        <taxon>Spermatophyta</taxon>
        <taxon>Magnoliopsida</taxon>
        <taxon>eudicotyledons</taxon>
        <taxon>Gunneridae</taxon>
        <taxon>Pentapetalae</taxon>
        <taxon>rosids</taxon>
        <taxon>fabids</taxon>
        <taxon>Malpighiales</taxon>
        <taxon>Salicaceae</taxon>
        <taxon>Saliceae</taxon>
        <taxon>Salix</taxon>
    </lineage>
</organism>
<dbReference type="Proteomes" id="UP000657918">
    <property type="component" value="Chromosome 11"/>
</dbReference>
<dbReference type="AlphaFoldDB" id="A0A835MWL2"/>
<sequence>MRHWKVKLIAIFQNNLGTQATNVQGKCYFDAFLSQNISGNVLPRIPSICGHLHAMLPASRTLNDPPLFLG</sequence>
<protein>
    <submittedName>
        <fullName evidence="1">Uncharacterized protein</fullName>
    </submittedName>
</protein>
<name>A0A835MWL2_9ROSI</name>
<dbReference type="EMBL" id="JADGMS010000011">
    <property type="protein sequence ID" value="KAF9672233.1"/>
    <property type="molecule type" value="Genomic_DNA"/>
</dbReference>
<evidence type="ECO:0000313" key="2">
    <source>
        <dbReference type="Proteomes" id="UP000657918"/>
    </source>
</evidence>
<reference evidence="1 2" key="1">
    <citation type="submission" date="2020-10" db="EMBL/GenBank/DDBJ databases">
        <title>Plant Genome Project.</title>
        <authorList>
            <person name="Zhang R.-G."/>
        </authorList>
    </citation>
    <scope>NUCLEOTIDE SEQUENCE [LARGE SCALE GENOMIC DNA]</scope>
    <source>
        <strain evidence="1">FAFU-HL-1</strain>
        <tissue evidence="1">Leaf</tissue>
    </source>
</reference>
<gene>
    <name evidence="1" type="ORF">SADUNF_Sadunf11G0019600</name>
</gene>